<dbReference type="Proteomes" id="UP000015530">
    <property type="component" value="Unassembled WGS sequence"/>
</dbReference>
<evidence type="ECO:0000313" key="1">
    <source>
        <dbReference type="EMBL" id="EQB43193.1"/>
    </source>
</evidence>
<evidence type="ECO:0000313" key="2">
    <source>
        <dbReference type="Proteomes" id="UP000015530"/>
    </source>
</evidence>
<protein>
    <submittedName>
        <fullName evidence="1">Uncharacterized protein</fullName>
    </submittedName>
</protein>
<proteinExistence type="predicted"/>
<sequence>MTIYIGSTLTKIKSLKIDKPKRTEEVKRAMPFSNFFVSVMYSL</sequence>
<reference evidence="2" key="1">
    <citation type="journal article" date="2013" name="Mol. Plant Microbe Interact.">
        <title>Global aspects of pacC regulation of pathogenicity genes in Colletotrichum gloeosporioides as revealed by transcriptome analysis.</title>
        <authorList>
            <person name="Alkan N."/>
            <person name="Meng X."/>
            <person name="Friedlander G."/>
            <person name="Reuveni E."/>
            <person name="Sukno S."/>
            <person name="Sherman A."/>
            <person name="Thon M."/>
            <person name="Fluhr R."/>
            <person name="Prusky D."/>
        </authorList>
    </citation>
    <scope>NUCLEOTIDE SEQUENCE [LARGE SCALE GENOMIC DNA]</scope>
    <source>
        <strain evidence="2">Cg-14</strain>
    </source>
</reference>
<dbReference type="AlphaFoldDB" id="T0JS00"/>
<organism evidence="1 2">
    <name type="scientific">Colletotrichum gloeosporioides (strain Cg-14)</name>
    <name type="common">Anthracnose fungus</name>
    <name type="synonym">Glomerella cingulata</name>
    <dbReference type="NCBI Taxonomy" id="1237896"/>
    <lineage>
        <taxon>Eukaryota</taxon>
        <taxon>Fungi</taxon>
        <taxon>Dikarya</taxon>
        <taxon>Ascomycota</taxon>
        <taxon>Pezizomycotina</taxon>
        <taxon>Sordariomycetes</taxon>
        <taxon>Hypocreomycetidae</taxon>
        <taxon>Glomerellales</taxon>
        <taxon>Glomerellaceae</taxon>
        <taxon>Colletotrichum</taxon>
        <taxon>Colletotrichum gloeosporioides species complex</taxon>
    </lineage>
</organism>
<accession>T0JS00</accession>
<dbReference type="HOGENOM" id="CLU_3242104_0_0_1"/>
<dbReference type="EMBL" id="AMYD01004416">
    <property type="protein sequence ID" value="EQB43193.1"/>
    <property type="molecule type" value="Genomic_DNA"/>
</dbReference>
<name>T0JS00_COLGC</name>
<gene>
    <name evidence="1" type="ORF">CGLO_18186</name>
</gene>
<comment type="caution">
    <text evidence="1">The sequence shown here is derived from an EMBL/GenBank/DDBJ whole genome shotgun (WGS) entry which is preliminary data.</text>
</comment>